<reference evidence="2 3" key="1">
    <citation type="submission" date="2020-05" db="EMBL/GenBank/DDBJ databases">
        <title>Erythrobacter mangrovi sp. nov., isolated from rhizosphere soil of mangrove plant (Kandelia candel).</title>
        <authorList>
            <person name="Ye Y.H."/>
        </authorList>
    </citation>
    <scope>NUCLEOTIDE SEQUENCE [LARGE SCALE GENOMIC DNA]</scope>
    <source>
        <strain evidence="2 3">EB310</strain>
    </source>
</reference>
<feature type="domain" description="FAD-binding" evidence="1">
    <location>
        <begin position="10"/>
        <end position="181"/>
    </location>
</feature>
<dbReference type="GO" id="GO:0071949">
    <property type="term" value="F:FAD binding"/>
    <property type="evidence" value="ECO:0007669"/>
    <property type="project" value="InterPro"/>
</dbReference>
<dbReference type="InterPro" id="IPR036188">
    <property type="entry name" value="FAD/NAD-bd_sf"/>
</dbReference>
<accession>A0A7D4BHN2</accession>
<dbReference type="Pfam" id="PF01494">
    <property type="entry name" value="FAD_binding_3"/>
    <property type="match status" value="1"/>
</dbReference>
<dbReference type="EMBL" id="CP053921">
    <property type="protein sequence ID" value="QKG72322.1"/>
    <property type="molecule type" value="Genomic_DNA"/>
</dbReference>
<sequence length="386" mass="41576">MSIVHQTRSYDAVIVGARCAGAATAMLMARHGGRVLLIDRAEEGSDTLSTHALMRGAVMQLQNWGVLLPIIAENTPPIRRTSFIYGEAPAIDIDLSESHGTQALYAPRRTVLDRNLVRCAREAGVDTLFGVTMTGVIRGPRGSVRGVTLRDKAGEHEVRCELVVGADGRNSPLARHVGAGLIKCGTNASQVVFGYFSGLRDCGYRWYWGNGAAGGIIPTNDGEACVFLSVSHDGPHDLLGAMRGGDLGAMADRLVPAMGRDLAGAKLSGKLRGFAGQVGHLREACGDGWALVGDAGYFKDPITAHGITDALRDAQLLADAWSRSRLDDYPAIRDALSRDIFRLSDRIAGFDWSMEEVASLHRSLNTAMQANQHWIADNLYRRREAA</sequence>
<dbReference type="InterPro" id="IPR050407">
    <property type="entry name" value="Geranylgeranyl_reductase"/>
</dbReference>
<dbReference type="PANTHER" id="PTHR42685:SF22">
    <property type="entry name" value="CONDITIONED MEDIUM FACTOR RECEPTOR 1"/>
    <property type="match status" value="1"/>
</dbReference>
<dbReference type="InterPro" id="IPR002938">
    <property type="entry name" value="FAD-bd"/>
</dbReference>
<proteinExistence type="predicted"/>
<keyword evidence="3" id="KW-1185">Reference proteome</keyword>
<gene>
    <name evidence="2" type="ORF">HQR01_13640</name>
</gene>
<dbReference type="Proteomes" id="UP000504693">
    <property type="component" value="Chromosome"/>
</dbReference>
<protein>
    <submittedName>
        <fullName evidence="2">NAD(P)/FAD-dependent oxidoreductase</fullName>
    </submittedName>
</protein>
<dbReference type="AlphaFoldDB" id="A0A7D4BHN2"/>
<dbReference type="PANTHER" id="PTHR42685">
    <property type="entry name" value="GERANYLGERANYL DIPHOSPHATE REDUCTASE"/>
    <property type="match status" value="1"/>
</dbReference>
<dbReference type="RefSeq" id="WP_173215473.1">
    <property type="nucleotide sequence ID" value="NZ_CP053921.1"/>
</dbReference>
<evidence type="ECO:0000313" key="2">
    <source>
        <dbReference type="EMBL" id="QKG72322.1"/>
    </source>
</evidence>
<dbReference type="SUPFAM" id="SSF51905">
    <property type="entry name" value="FAD/NAD(P)-binding domain"/>
    <property type="match status" value="1"/>
</dbReference>
<evidence type="ECO:0000259" key="1">
    <source>
        <dbReference type="Pfam" id="PF01494"/>
    </source>
</evidence>
<dbReference type="KEGG" id="emv:HQR01_13640"/>
<evidence type="ECO:0000313" key="3">
    <source>
        <dbReference type="Proteomes" id="UP000504693"/>
    </source>
</evidence>
<dbReference type="Gene3D" id="3.50.50.60">
    <property type="entry name" value="FAD/NAD(P)-binding domain"/>
    <property type="match status" value="1"/>
</dbReference>
<name>A0A7D4BHN2_9SPHN</name>
<dbReference type="PRINTS" id="PR00420">
    <property type="entry name" value="RNGMNOXGNASE"/>
</dbReference>
<organism evidence="2 3">
    <name type="scientific">Erythrobacter mangrovi</name>
    <dbReference type="NCBI Taxonomy" id="2739433"/>
    <lineage>
        <taxon>Bacteria</taxon>
        <taxon>Pseudomonadati</taxon>
        <taxon>Pseudomonadota</taxon>
        <taxon>Alphaproteobacteria</taxon>
        <taxon>Sphingomonadales</taxon>
        <taxon>Erythrobacteraceae</taxon>
        <taxon>Erythrobacter/Porphyrobacter group</taxon>
        <taxon>Erythrobacter</taxon>
    </lineage>
</organism>